<dbReference type="STRING" id="1537102.L0AUD3"/>
<feature type="transmembrane region" description="Helical" evidence="1">
    <location>
        <begin position="61"/>
        <end position="79"/>
    </location>
</feature>
<proteinExistence type="predicted"/>
<feature type="transmembrane region" description="Helical" evidence="1">
    <location>
        <begin position="1195"/>
        <end position="1214"/>
    </location>
</feature>
<feature type="transmembrane region" description="Helical" evidence="1">
    <location>
        <begin position="188"/>
        <end position="207"/>
    </location>
</feature>
<feature type="transmembrane region" description="Helical" evidence="1">
    <location>
        <begin position="1226"/>
        <end position="1245"/>
    </location>
</feature>
<feature type="transmembrane region" description="Helical" evidence="1">
    <location>
        <begin position="147"/>
        <end position="168"/>
    </location>
</feature>
<dbReference type="eggNOG" id="ENOG502TN3S">
    <property type="taxonomic scope" value="Eukaryota"/>
</dbReference>
<feature type="transmembrane region" description="Helical" evidence="1">
    <location>
        <begin position="238"/>
        <end position="262"/>
    </location>
</feature>
<gene>
    <name evidence="2" type="ORF">BEWA_020110</name>
</gene>
<dbReference type="KEGG" id="beq:BEWA_020110"/>
<feature type="transmembrane region" description="Helical" evidence="1">
    <location>
        <begin position="1126"/>
        <end position="1143"/>
    </location>
</feature>
<evidence type="ECO:0000313" key="2">
    <source>
        <dbReference type="EMBL" id="AFZ79165.1"/>
    </source>
</evidence>
<dbReference type="Proteomes" id="UP000031512">
    <property type="component" value="Chromosome 1"/>
</dbReference>
<feature type="transmembrane region" description="Helical" evidence="1">
    <location>
        <begin position="85"/>
        <end position="101"/>
    </location>
</feature>
<dbReference type="GeneID" id="15805934"/>
<dbReference type="RefSeq" id="XP_004828831.1">
    <property type="nucleotide sequence ID" value="XM_004828774.1"/>
</dbReference>
<keyword evidence="1" id="KW-0472">Membrane</keyword>
<feature type="transmembrane region" description="Helical" evidence="1">
    <location>
        <begin position="113"/>
        <end position="135"/>
    </location>
</feature>
<dbReference type="OrthoDB" id="360768at2759"/>
<accession>L0AUD3</accession>
<sequence>MSDITKRVSIKSIYLSLFMLGLSSMLINSMMDLESFIFLRLLGSSIYDAQGMCFFLRRFNLMVGIVMTFLSITFCGPVVCGYWHWLLFFGYLIMSVYISLLSSSAATISKSTVAGVFALSIISYALQTSSVKFMFDPKIFDGDEDCSLHILIFLAGCFSSGILVRMLLKFSKTNPFLTLNDSRAALHLFNRLFWVFTFISGISALLLSRMTCVKDDEEDEEATSGQSLSELLNNNNRWIFVAACLGWCFSPMLNNFAISLVHNLDRLQSIDLEYVQYFTSLVVSLIICTLVYNEIIVFKGKTVTYSSFYTALCGIVKLEGVENTLSDDGVSEEATSMASSINSRLVRSIQPWVALPHGYWTEWEEYDNSDNHRMVTLVSMHMTISKIRNEDIYDVYDPCEDPKSLSDYYMDLLDCRYSLLWLICCFVSYYQNLLATIGEIFPDESCGGTNCCCLTELCTKIKSHKCCCISEESKPKIECNKCQACDCKNNKYLKCYVTSTINTCIKDANKLILDINSCNELGDDFEVTSETILLSATALERFLLTFLCLLVYARLVDEFLLLHSLMKSIAVNICKSFSNYCEKCKCEKDSKPEAKDCKCCCTLYFKLLKCLCMLHEKHNDVVNIILGKSAANLASTIPTLSLIRSVSLLSTYFSDFLDSKFVCEPSTCGCKCQKDNCSCKKYSTKLDDILNLMIGGLEFFSECDGLLSSVILLYSEFTFNDTSSFSLFNHIVKFSDDALTSTLYASKIFSYMAYADFLCNDALNSSTQQENCTNTSCSNICSCCGDSNIGQCCCFKNDHQCCNEGEQNLGKCLDQVSGIFKCQSATQDSCSQLICSLVKLKHDFCTLHKATATAYTNLCGNPMESLCSSIESFKHICFQCTSDTNSVCNCNNTQGSNCKINKRFCNLTQFLVTGNHKCTGGTSCTCKYIGCALKRLNSVLNKFSTDHIKCDCCCDSDTDCGLCCNKNGLCDCTKDKKGMNELFCLLCCGLKTLSSTSACIEDHICQVLNTFCRIKKLLDDLSCQYRKLNCYITKLRCIIVTSTDVIGKNMDNLRSSKERNFKSYSSVIKSSLSTVNSACELYCQHYKDICKFNATIYSHICEYNKLRSAAIKLEEKNISTIISLSGIRYSIFVNPIVLIRNVVANYYSKRVIETEEKLKGWKLTAFLYTVIMILLFCKIGGIIPYVRNIPYVPKLRFLVMAFATVTSFTLNYSLASLSTSRCNRDYLINMAMLLGLVSGIIYSWVSQWLTYRMFLYEQFRLIYARFRLIYPSSVYRYQPGWFWWFEGFVSFLKMDFYAMVVMLTFGNLKESYDPFSFGFSSRFEANYDLVDSGSHIFSEEDCLKHIKKSVLEASPMKLSTMLDLRSFLSIPRNNCNFLTDVDDGESVNYSVDLLWQSWKTGVKATSFADRLQHLRENALKLAEKAVQKSARDSSYDFDSVNQLKVMFEFQNEHLLDLPSKCLTDAAGNSQILLSVQARKLLKLYEKEYLRLWHSYYSDHSEGEKVEKYALPGDIMSMAELLSEFKQWEKNKYEMCDEVFGSHDICKSVVSRVVEEFNSILADNTPFAIIENYKGIISDSYVVEEMPSEIKIAKFLTEASKSSDIQQLNLIKSEMASLMQNNDPNLKKYIGTLLNGYVSLCKNIDAESSMSEKFWKHDGYLLGEWMRWQGLPTSNDVIDMFFKLYSF</sequence>
<keyword evidence="1" id="KW-1133">Transmembrane helix</keyword>
<feature type="transmembrane region" description="Helical" evidence="1">
    <location>
        <begin position="1163"/>
        <end position="1183"/>
    </location>
</feature>
<keyword evidence="1" id="KW-0812">Transmembrane</keyword>
<dbReference type="VEuPathDB" id="PiroplasmaDB:BEWA_020110"/>
<protein>
    <submittedName>
        <fullName evidence="2">Uncharacterized protein</fullName>
    </submittedName>
</protein>
<feature type="transmembrane region" description="Helical" evidence="1">
    <location>
        <begin position="274"/>
        <end position="292"/>
    </location>
</feature>
<reference evidence="2 3" key="1">
    <citation type="journal article" date="2012" name="BMC Genomics">
        <title>Comparative genomic analysis and phylogenetic position of Theileria equi.</title>
        <authorList>
            <person name="Kappmeyer L.S."/>
            <person name="Thiagarajan M."/>
            <person name="Herndon D.R."/>
            <person name="Ramsay J.D."/>
            <person name="Caler E."/>
            <person name="Djikeng A."/>
            <person name="Gillespie J.J."/>
            <person name="Lau A.O."/>
            <person name="Roalson E.H."/>
            <person name="Silva J.C."/>
            <person name="Silva M.G."/>
            <person name="Suarez C.E."/>
            <person name="Ueti M.W."/>
            <person name="Nene V.M."/>
            <person name="Mealey R.H."/>
            <person name="Knowles D.P."/>
            <person name="Brayton K.A."/>
        </authorList>
    </citation>
    <scope>NUCLEOTIDE SEQUENCE [LARGE SCALE GENOMIC DNA]</scope>
    <source>
        <strain evidence="2 3">WA</strain>
    </source>
</reference>
<evidence type="ECO:0000313" key="3">
    <source>
        <dbReference type="Proteomes" id="UP000031512"/>
    </source>
</evidence>
<feature type="transmembrane region" description="Helical" evidence="1">
    <location>
        <begin position="12"/>
        <end position="31"/>
    </location>
</feature>
<evidence type="ECO:0000256" key="1">
    <source>
        <dbReference type="SAM" id="Phobius"/>
    </source>
</evidence>
<name>L0AUD3_THEEQ</name>
<dbReference type="EMBL" id="CP001669">
    <property type="protein sequence ID" value="AFZ79165.1"/>
    <property type="molecule type" value="Genomic_DNA"/>
</dbReference>
<keyword evidence="3" id="KW-1185">Reference proteome</keyword>
<organism evidence="2 3">
    <name type="scientific">Theileria equi strain WA</name>
    <dbReference type="NCBI Taxonomy" id="1537102"/>
    <lineage>
        <taxon>Eukaryota</taxon>
        <taxon>Sar</taxon>
        <taxon>Alveolata</taxon>
        <taxon>Apicomplexa</taxon>
        <taxon>Aconoidasida</taxon>
        <taxon>Piroplasmida</taxon>
        <taxon>Theileriidae</taxon>
        <taxon>Theileria</taxon>
    </lineage>
</organism>